<dbReference type="KEGG" id="masz:C9I28_27220"/>
<proteinExistence type="predicted"/>
<organism evidence="1 2">
    <name type="scientific">Pseudoduganella armeniaca</name>
    <dbReference type="NCBI Taxonomy" id="2072590"/>
    <lineage>
        <taxon>Bacteria</taxon>
        <taxon>Pseudomonadati</taxon>
        <taxon>Pseudomonadota</taxon>
        <taxon>Betaproteobacteria</taxon>
        <taxon>Burkholderiales</taxon>
        <taxon>Oxalobacteraceae</taxon>
        <taxon>Telluria group</taxon>
        <taxon>Pseudoduganella</taxon>
    </lineage>
</organism>
<dbReference type="OrthoDB" id="5509507at2"/>
<evidence type="ECO:0000313" key="2">
    <source>
        <dbReference type="Proteomes" id="UP000240505"/>
    </source>
</evidence>
<dbReference type="AlphaFoldDB" id="A0A2R4CHG4"/>
<sequence length="669" mass="71791">MAQTSSAPFSIRIEPAGRDVVAFRLSSATGGSNLPFALGHAFRQGHVPTGSSLAANVGSVQVTPKNTWPDGSLKFAIVAGRATLAAGSELTVTLRQAPAAAPTGLTTAALRNTGLTASIGAGGYGNANWADGDWDTPLRRWIEGPQMSSWIYRKPIGSDPHLVAWLEVRLFAGGAVEVLPWIENGYINLPGQSNRNAQFTFTLNGSQRFAASIDLPHHCRTVLVSDRTFSYWTGASGDVIATHDKAYLQSTGLVPAYRAQVPANAPLWGTLAQTYTPLQRGNYSPAMGQGGYQSAIGILPEWDVLYLASEDRRALPGLIVNAYSAGRYPIHYRDEGTQQPLRFSAYPNLVVNGASAIDNSGASSKNQYTPVPTGTVPPSWDSPHHPSIGFFPYLLTGRFYFLEQVQFAATANYLKNTDQTRQYSAGVFLTNAGANTTRGAAWALRTLGQAWTVTPDGDPLQGEFLASLAANVAYYHGLYVAKPNNPQGFVWPYSSYTGGFWSEATWMQDFFTACTGYLIDLAPPLPAAGTAHLAAFFAWKAKSIVGRFGGTAPTDYLFSDAAQYTIAVAPSDRADFAGGTGPWYANWGEVYQATLGKPNPGVVGPLRGAYYPEPTSYWANLQPALAYAVQHNVPGAREAYGRMTGAPNWNDFVNAVNSAPVWSVMPRPT</sequence>
<dbReference type="RefSeq" id="WP_107144223.1">
    <property type="nucleotide sequence ID" value="NZ_CP028324.1"/>
</dbReference>
<reference evidence="1 2" key="1">
    <citation type="submission" date="2018-03" db="EMBL/GenBank/DDBJ databases">
        <title>Massilia armeniaca sp. nov., isolated from desert soil.</title>
        <authorList>
            <person name="Huang H."/>
            <person name="Ren M."/>
        </authorList>
    </citation>
    <scope>NUCLEOTIDE SEQUENCE [LARGE SCALE GENOMIC DNA]</scope>
    <source>
        <strain evidence="1 2">ZMN-3</strain>
    </source>
</reference>
<accession>A0A2R4CHG4</accession>
<dbReference type="EMBL" id="CP028324">
    <property type="protein sequence ID" value="AVR98898.1"/>
    <property type="molecule type" value="Genomic_DNA"/>
</dbReference>
<protein>
    <submittedName>
        <fullName evidence="1">Uncharacterized protein</fullName>
    </submittedName>
</protein>
<gene>
    <name evidence="1" type="ORF">C9I28_27220</name>
</gene>
<evidence type="ECO:0000313" key="1">
    <source>
        <dbReference type="EMBL" id="AVR98898.1"/>
    </source>
</evidence>
<name>A0A2R4CHG4_9BURK</name>
<dbReference type="Proteomes" id="UP000240505">
    <property type="component" value="Chromosome"/>
</dbReference>
<keyword evidence="2" id="KW-1185">Reference proteome</keyword>